<dbReference type="SUPFAM" id="SSF48452">
    <property type="entry name" value="TPR-like"/>
    <property type="match status" value="1"/>
</dbReference>
<dbReference type="PROSITE" id="PS51257">
    <property type="entry name" value="PROKAR_LIPOPROTEIN"/>
    <property type="match status" value="1"/>
</dbReference>
<evidence type="ECO:0000313" key="2">
    <source>
        <dbReference type="EMBL" id="MBZ0157422.1"/>
    </source>
</evidence>
<reference evidence="2" key="1">
    <citation type="journal article" date="2021" name="bioRxiv">
        <title>Unraveling nitrogen, sulfur and carbon metabolic pathways and microbial community transcriptional responses to substrate deprivation and toxicity stresses in a bioreactor mimicking anoxic brackish coastal sediment conditions.</title>
        <authorList>
            <person name="Martins P.D."/>
            <person name="Echeveste M.J."/>
            <person name="Arshad A."/>
            <person name="Kurth J."/>
            <person name="Ouboter H."/>
            <person name="Jetten M.S.M."/>
            <person name="Welte C.U."/>
        </authorList>
    </citation>
    <scope>NUCLEOTIDE SEQUENCE</scope>
    <source>
        <strain evidence="2">MAG_39</strain>
    </source>
</reference>
<sequence length="119" mass="13332">MRIQKAAVLFVLISLLVSCAGFRISGAKSEFQEGLSLFNRGQYEAAIPHFQKATELDPDLGQAYLYLGRSYLSLRRWSQAITPLRTALRLSPEETRREISNLLIDALLGAAEPVLPKER</sequence>
<dbReference type="InterPro" id="IPR011990">
    <property type="entry name" value="TPR-like_helical_dom_sf"/>
</dbReference>
<dbReference type="AlphaFoldDB" id="A0A953JA88"/>
<dbReference type="SMART" id="SM00028">
    <property type="entry name" value="TPR"/>
    <property type="match status" value="2"/>
</dbReference>
<gene>
    <name evidence="2" type="ORF">K8I29_14585</name>
</gene>
<dbReference type="PROSITE" id="PS50293">
    <property type="entry name" value="TPR_REGION"/>
    <property type="match status" value="1"/>
</dbReference>
<dbReference type="Pfam" id="PF13432">
    <property type="entry name" value="TPR_16"/>
    <property type="match status" value="1"/>
</dbReference>
<feature type="repeat" description="TPR" evidence="1">
    <location>
        <begin position="61"/>
        <end position="94"/>
    </location>
</feature>
<reference evidence="2" key="2">
    <citation type="submission" date="2021-08" db="EMBL/GenBank/DDBJ databases">
        <authorList>
            <person name="Dalcin Martins P."/>
        </authorList>
    </citation>
    <scope>NUCLEOTIDE SEQUENCE</scope>
    <source>
        <strain evidence="2">MAG_39</strain>
    </source>
</reference>
<name>A0A953JA88_9BACT</name>
<organism evidence="2 3">
    <name type="scientific">Candidatus Nitrobium versatile</name>
    <dbReference type="NCBI Taxonomy" id="2884831"/>
    <lineage>
        <taxon>Bacteria</taxon>
        <taxon>Pseudomonadati</taxon>
        <taxon>Nitrospirota</taxon>
        <taxon>Nitrospiria</taxon>
        <taxon>Nitrospirales</taxon>
        <taxon>Nitrospiraceae</taxon>
        <taxon>Candidatus Nitrobium</taxon>
    </lineage>
</organism>
<dbReference type="Proteomes" id="UP000705867">
    <property type="component" value="Unassembled WGS sequence"/>
</dbReference>
<dbReference type="Gene3D" id="1.25.40.10">
    <property type="entry name" value="Tetratricopeptide repeat domain"/>
    <property type="match status" value="1"/>
</dbReference>
<dbReference type="PROSITE" id="PS50005">
    <property type="entry name" value="TPR"/>
    <property type="match status" value="2"/>
</dbReference>
<keyword evidence="1" id="KW-0802">TPR repeat</keyword>
<dbReference type="EMBL" id="JAIOIV010000114">
    <property type="protein sequence ID" value="MBZ0157422.1"/>
    <property type="molecule type" value="Genomic_DNA"/>
</dbReference>
<accession>A0A953JA88</accession>
<comment type="caution">
    <text evidence="2">The sequence shown here is derived from an EMBL/GenBank/DDBJ whole genome shotgun (WGS) entry which is preliminary data.</text>
</comment>
<protein>
    <submittedName>
        <fullName evidence="2">Tetratricopeptide repeat protein</fullName>
    </submittedName>
</protein>
<evidence type="ECO:0000256" key="1">
    <source>
        <dbReference type="PROSITE-ProRule" id="PRU00339"/>
    </source>
</evidence>
<proteinExistence type="predicted"/>
<evidence type="ECO:0000313" key="3">
    <source>
        <dbReference type="Proteomes" id="UP000705867"/>
    </source>
</evidence>
<dbReference type="InterPro" id="IPR019734">
    <property type="entry name" value="TPR_rpt"/>
</dbReference>
<feature type="repeat" description="TPR" evidence="1">
    <location>
        <begin position="27"/>
        <end position="60"/>
    </location>
</feature>